<proteinExistence type="predicted"/>
<keyword evidence="3" id="KW-1185">Reference proteome</keyword>
<reference evidence="2 3" key="2">
    <citation type="submission" date="2018-11" db="EMBL/GenBank/DDBJ databases">
        <authorList>
            <consortium name="Pathogen Informatics"/>
        </authorList>
    </citation>
    <scope>NUCLEOTIDE SEQUENCE [LARGE SCALE GENOMIC DNA]</scope>
</reference>
<gene>
    <name evidence="2" type="ORF">TCLT_LOCUS1495</name>
</gene>
<keyword evidence="1" id="KW-0472">Membrane</keyword>
<dbReference type="EMBL" id="UYYF01000196">
    <property type="protein sequence ID" value="VDM96971.1"/>
    <property type="molecule type" value="Genomic_DNA"/>
</dbReference>
<sequence length="95" mass="10889">MVMLILDYVRSFRHPKNVIMRPVHISSMAYTPAFLVSGVVTLIGFTTYLLLKQVREERRDEWKEGYTPNYPKIPWHLDKSSASDVIVTQGLAAPP</sequence>
<evidence type="ECO:0000313" key="4">
    <source>
        <dbReference type="WBParaSite" id="TCLT_0000149401-mRNA-1"/>
    </source>
</evidence>
<reference evidence="4" key="1">
    <citation type="submission" date="2017-02" db="UniProtKB">
        <authorList>
            <consortium name="WormBaseParasite"/>
        </authorList>
    </citation>
    <scope>IDENTIFICATION</scope>
</reference>
<dbReference type="Proteomes" id="UP000276776">
    <property type="component" value="Unassembled WGS sequence"/>
</dbReference>
<evidence type="ECO:0000313" key="3">
    <source>
        <dbReference type="Proteomes" id="UP000276776"/>
    </source>
</evidence>
<dbReference type="AlphaFoldDB" id="A0A0N5CMV4"/>
<organism evidence="4">
    <name type="scientific">Thelazia callipaeda</name>
    <name type="common">Oriental eyeworm</name>
    <name type="synonym">Parasitic nematode</name>
    <dbReference type="NCBI Taxonomy" id="103827"/>
    <lineage>
        <taxon>Eukaryota</taxon>
        <taxon>Metazoa</taxon>
        <taxon>Ecdysozoa</taxon>
        <taxon>Nematoda</taxon>
        <taxon>Chromadorea</taxon>
        <taxon>Rhabditida</taxon>
        <taxon>Spirurina</taxon>
        <taxon>Spiruromorpha</taxon>
        <taxon>Thelazioidea</taxon>
        <taxon>Thelaziidae</taxon>
        <taxon>Thelazia</taxon>
    </lineage>
</organism>
<evidence type="ECO:0000313" key="2">
    <source>
        <dbReference type="EMBL" id="VDM96971.1"/>
    </source>
</evidence>
<dbReference type="OrthoDB" id="5855427at2759"/>
<protein>
    <submittedName>
        <fullName evidence="4">Expressed conserved protein</fullName>
    </submittedName>
</protein>
<name>A0A0N5CMV4_THECL</name>
<keyword evidence="1" id="KW-0812">Transmembrane</keyword>
<accession>A0A0N5CMV4</accession>
<dbReference type="WBParaSite" id="TCLT_0000149401-mRNA-1">
    <property type="protein sequence ID" value="TCLT_0000149401-mRNA-1"/>
    <property type="gene ID" value="TCLT_0000149401"/>
</dbReference>
<keyword evidence="1" id="KW-1133">Transmembrane helix</keyword>
<evidence type="ECO:0000256" key="1">
    <source>
        <dbReference type="SAM" id="Phobius"/>
    </source>
</evidence>
<feature type="transmembrane region" description="Helical" evidence="1">
    <location>
        <begin position="29"/>
        <end position="51"/>
    </location>
</feature>